<dbReference type="Proteomes" id="UP000468901">
    <property type="component" value="Unassembled WGS sequence"/>
</dbReference>
<comment type="caution">
    <text evidence="5">The sequence shown here is derived from an EMBL/GenBank/DDBJ whole genome shotgun (WGS) entry which is preliminary data.</text>
</comment>
<dbReference type="Pfam" id="PF00128">
    <property type="entry name" value="Alpha-amylase"/>
    <property type="match status" value="1"/>
</dbReference>
<evidence type="ECO:0000256" key="3">
    <source>
        <dbReference type="ARBA" id="ARBA00023295"/>
    </source>
</evidence>
<keyword evidence="6" id="KW-1185">Reference proteome</keyword>
<keyword evidence="3" id="KW-0326">Glycosidase</keyword>
<dbReference type="GO" id="GO:0004556">
    <property type="term" value="F:alpha-amylase activity"/>
    <property type="evidence" value="ECO:0007669"/>
    <property type="project" value="TreeGrafter"/>
</dbReference>
<dbReference type="AlphaFoldDB" id="A0A6N6VL04"/>
<dbReference type="InterPro" id="IPR013780">
    <property type="entry name" value="Glyco_hydro_b"/>
</dbReference>
<keyword evidence="2" id="KW-0378">Hydrolase</keyword>
<dbReference type="CDD" id="cd11330">
    <property type="entry name" value="AmyAc_OligoGlu"/>
    <property type="match status" value="1"/>
</dbReference>
<dbReference type="EMBL" id="WESC01000007">
    <property type="protein sequence ID" value="KAB7740088.1"/>
    <property type="molecule type" value="Genomic_DNA"/>
</dbReference>
<evidence type="ECO:0000256" key="1">
    <source>
        <dbReference type="ARBA" id="ARBA00008061"/>
    </source>
</evidence>
<dbReference type="Gene3D" id="3.20.20.80">
    <property type="entry name" value="Glycosidases"/>
    <property type="match status" value="1"/>
</dbReference>
<dbReference type="InterPro" id="IPR017853">
    <property type="entry name" value="GH"/>
</dbReference>
<evidence type="ECO:0000256" key="2">
    <source>
        <dbReference type="ARBA" id="ARBA00022801"/>
    </source>
</evidence>
<evidence type="ECO:0000259" key="4">
    <source>
        <dbReference type="SMART" id="SM00642"/>
    </source>
</evidence>
<proteinExistence type="inferred from homology"/>
<accession>A0A6N6VL04</accession>
<evidence type="ECO:0000313" key="5">
    <source>
        <dbReference type="EMBL" id="KAB7740088.1"/>
    </source>
</evidence>
<dbReference type="SMART" id="SM00642">
    <property type="entry name" value="Aamy"/>
    <property type="match status" value="1"/>
</dbReference>
<dbReference type="Gene3D" id="2.60.40.1180">
    <property type="entry name" value="Golgi alpha-mannosidase II"/>
    <property type="match status" value="1"/>
</dbReference>
<sequence length="538" mass="61136">MGAEAGKKPWWQGAVVYQIYPRSFLDTNGDGVGDLKGIERKLDYVASLGVDAVWLSPIYPSPNRDFGYDVSDYCGIAPEMGTMEDFDRLVKEAHARGLKLILDQVLSHTSDQHPWFQESLLSRNNPKADWYVWTEAQEDGTPPNNWLAAFGGAAWSWHPLRQQYYFHKFLKSQPKLNFHNPDVVDACMDVLRFWLDRGVDGFRLDVANSYVHDEHLRDNPPVPMAERTFANWAHAPRLQRHIYDANTPENEWAMKRVRKVMNEYDERLAFGEFSEEPSMFGVYAGGMDRLHTGYTFDFLEDWTFQPKVFRTYFDELLMPLEHLWPCVTFSNHDIVRPVTRWGGGQGDDQLAKLALMLLMTLKGTVLMYQGEELGLPEVDLERKWIQDPVGDLYFPFSKGRDGCRTPMPWEAAAPEAGFTSGAPWLPVPDYHRVRAADAQEKDAASVLAFARDLIARRKAHEALVTGEIRFIEAEGDAILVFERVSADERLLCVFNLSRNETVWLLPAAPKGEVLNVGAVTRDGTSLKLGPRSGAVFSL</sequence>
<dbReference type="InterPro" id="IPR045857">
    <property type="entry name" value="O16G_dom_2"/>
</dbReference>
<dbReference type="InterPro" id="IPR006047">
    <property type="entry name" value="GH13_cat_dom"/>
</dbReference>
<feature type="domain" description="Glycosyl hydrolase family 13 catalytic" evidence="4">
    <location>
        <begin position="18"/>
        <end position="404"/>
    </location>
</feature>
<dbReference type="SUPFAM" id="SSF51445">
    <property type="entry name" value="(Trans)glycosidases"/>
    <property type="match status" value="1"/>
</dbReference>
<evidence type="ECO:0000313" key="6">
    <source>
        <dbReference type="Proteomes" id="UP000468901"/>
    </source>
</evidence>
<dbReference type="SUPFAM" id="SSF51011">
    <property type="entry name" value="Glycosyl hydrolase domain"/>
    <property type="match status" value="1"/>
</dbReference>
<dbReference type="PANTHER" id="PTHR10357">
    <property type="entry name" value="ALPHA-AMYLASE FAMILY MEMBER"/>
    <property type="match status" value="1"/>
</dbReference>
<organism evidence="5 6">
    <name type="scientific">Parvibaculum sedimenti</name>
    <dbReference type="NCBI Taxonomy" id="2608632"/>
    <lineage>
        <taxon>Bacteria</taxon>
        <taxon>Pseudomonadati</taxon>
        <taxon>Pseudomonadota</taxon>
        <taxon>Alphaproteobacteria</taxon>
        <taxon>Hyphomicrobiales</taxon>
        <taxon>Parvibaculaceae</taxon>
        <taxon>Parvibaculum</taxon>
    </lineage>
</organism>
<comment type="similarity">
    <text evidence="1">Belongs to the glycosyl hydrolase 13 family.</text>
</comment>
<dbReference type="GO" id="GO:0009313">
    <property type="term" value="P:oligosaccharide catabolic process"/>
    <property type="evidence" value="ECO:0007669"/>
    <property type="project" value="TreeGrafter"/>
</dbReference>
<dbReference type="PANTHER" id="PTHR10357:SF179">
    <property type="entry name" value="NEUTRAL AND BASIC AMINO ACID TRANSPORT PROTEIN RBAT"/>
    <property type="match status" value="1"/>
</dbReference>
<dbReference type="FunFam" id="3.90.400.10:FF:000002">
    <property type="entry name" value="Sucrose isomerase"/>
    <property type="match status" value="1"/>
</dbReference>
<dbReference type="RefSeq" id="WP_152215974.1">
    <property type="nucleotide sequence ID" value="NZ_JBAQYD010000124.1"/>
</dbReference>
<gene>
    <name evidence="5" type="ORF">F2P47_08725</name>
</gene>
<protein>
    <submittedName>
        <fullName evidence="5">DUF3459 domain-containing protein</fullName>
    </submittedName>
</protein>
<name>A0A6N6VL04_9HYPH</name>
<reference evidence="5 6" key="1">
    <citation type="submission" date="2019-09" db="EMBL/GenBank/DDBJ databases">
        <title>Parvibaculum sedimenti sp. nov., isolated from sediment.</title>
        <authorList>
            <person name="Wang Y."/>
        </authorList>
    </citation>
    <scope>NUCLEOTIDE SEQUENCE [LARGE SCALE GENOMIC DNA]</scope>
    <source>
        <strain evidence="5 6">HXT-9</strain>
    </source>
</reference>
<dbReference type="Gene3D" id="3.90.400.10">
    <property type="entry name" value="Oligo-1,6-glucosidase, Domain 2"/>
    <property type="match status" value="1"/>
</dbReference>